<proteinExistence type="predicted"/>
<sequence length="112" mass="12714">MNPLYSDPRPAVVPQPDLYGRYHWSQLTPSPPATDSVEPTVTPELTTQNENAGQFSNTVEKSRKPRKKCTKRKVLNDFVSIQLCTTCLKRANFNSPLLSLTLCEPCIFRNFK</sequence>
<dbReference type="PaxDb" id="6239-F58F9.1"/>
<dbReference type="UCSC" id="F58F9.1">
    <property type="organism name" value="c. elegans"/>
</dbReference>
<dbReference type="InParanoid" id="Q20993"/>
<evidence type="ECO:0000256" key="1">
    <source>
        <dbReference type="SAM" id="MobiDB-lite"/>
    </source>
</evidence>
<gene>
    <name evidence="2" type="ORF">CELE_F58F9.1</name>
    <name evidence="2 4" type="ORF">F58F9.1</name>
</gene>
<evidence type="ECO:0000313" key="3">
    <source>
        <dbReference type="Proteomes" id="UP000001940"/>
    </source>
</evidence>
<dbReference type="KEGG" id="cel:CELE_F58F9.1"/>
<dbReference type="AlphaFoldDB" id="Q20993"/>
<protein>
    <submittedName>
        <fullName evidence="2">Uncharacterized protein</fullName>
    </submittedName>
</protein>
<organism evidence="2 3">
    <name type="scientific">Caenorhabditis elegans</name>
    <dbReference type="NCBI Taxonomy" id="6239"/>
    <lineage>
        <taxon>Eukaryota</taxon>
        <taxon>Metazoa</taxon>
        <taxon>Ecdysozoa</taxon>
        <taxon>Nematoda</taxon>
        <taxon>Chromadorea</taxon>
        <taxon>Rhabditida</taxon>
        <taxon>Rhabditina</taxon>
        <taxon>Rhabditomorpha</taxon>
        <taxon>Rhabditoidea</taxon>
        <taxon>Rhabditidae</taxon>
        <taxon>Peloderinae</taxon>
        <taxon>Caenorhabditis</taxon>
    </lineage>
</organism>
<dbReference type="Bgee" id="WBGene00019055">
    <property type="expression patterns" value="Expressed in larva and 3 other cell types or tissues"/>
</dbReference>
<keyword evidence="3" id="KW-1185">Reference proteome</keyword>
<feature type="region of interest" description="Disordered" evidence="1">
    <location>
        <begin position="29"/>
        <end position="66"/>
    </location>
</feature>
<dbReference type="CTD" id="186533"/>
<dbReference type="HOGENOM" id="CLU_2148091_0_0_1"/>
<accession>G4SL31</accession>
<evidence type="ECO:0000313" key="4">
    <source>
        <dbReference type="WormBase" id="F58F9.1a"/>
    </source>
</evidence>
<evidence type="ECO:0000313" key="2">
    <source>
        <dbReference type="EMBL" id="CCD67640.2"/>
    </source>
</evidence>
<feature type="compositionally biased region" description="Polar residues" evidence="1">
    <location>
        <begin position="37"/>
        <end position="59"/>
    </location>
</feature>
<dbReference type="WormBase" id="F58F9.1a">
    <property type="protein sequence ID" value="CE49301"/>
    <property type="gene ID" value="WBGene00019055"/>
</dbReference>
<dbReference type="EMBL" id="BX284604">
    <property type="protein sequence ID" value="CCD67640.2"/>
    <property type="molecule type" value="Genomic_DNA"/>
</dbReference>
<reference evidence="2 3" key="1">
    <citation type="journal article" date="1998" name="Science">
        <title>Genome sequence of the nematode C. elegans: a platform for investigating biology.</title>
        <authorList>
            <consortium name="The C. elegans sequencing consortium"/>
            <person name="Sulson J.E."/>
            <person name="Waterston R."/>
        </authorList>
    </citation>
    <scope>NUCLEOTIDE SEQUENCE [LARGE SCALE GENOMIC DNA]</scope>
    <source>
        <strain evidence="2 3">Bristol N2</strain>
    </source>
</reference>
<dbReference type="Proteomes" id="UP000001940">
    <property type="component" value="Chromosome IV"/>
</dbReference>
<dbReference type="AGR" id="WB:WBGene00019055"/>
<name>Q20993_CAEEL</name>
<dbReference type="RefSeq" id="NP_500944.3">
    <property type="nucleotide sequence ID" value="NM_068543.3"/>
</dbReference>
<dbReference type="eggNOG" id="KOG1567">
    <property type="taxonomic scope" value="Eukaryota"/>
</dbReference>
<dbReference type="GeneID" id="186533"/>
<accession>Q20993</accession>